<keyword evidence="1" id="KW-0175">Coiled coil</keyword>
<feature type="region of interest" description="Disordered" evidence="2">
    <location>
        <begin position="366"/>
        <end position="423"/>
    </location>
</feature>
<reference evidence="4" key="1">
    <citation type="submission" date="2024-02" db="UniProtKB">
        <authorList>
            <consortium name="WormBaseParasite"/>
        </authorList>
    </citation>
    <scope>IDENTIFICATION</scope>
</reference>
<organism evidence="3 4">
    <name type="scientific">Mesorhabditis belari</name>
    <dbReference type="NCBI Taxonomy" id="2138241"/>
    <lineage>
        <taxon>Eukaryota</taxon>
        <taxon>Metazoa</taxon>
        <taxon>Ecdysozoa</taxon>
        <taxon>Nematoda</taxon>
        <taxon>Chromadorea</taxon>
        <taxon>Rhabditida</taxon>
        <taxon>Rhabditina</taxon>
        <taxon>Rhabditomorpha</taxon>
        <taxon>Rhabditoidea</taxon>
        <taxon>Rhabditidae</taxon>
        <taxon>Mesorhabditinae</taxon>
        <taxon>Mesorhabditis</taxon>
    </lineage>
</organism>
<evidence type="ECO:0000313" key="4">
    <source>
        <dbReference type="WBParaSite" id="MBELARI_LOCUS20519"/>
    </source>
</evidence>
<dbReference type="WBParaSite" id="MBELARI_LOCUS20519">
    <property type="protein sequence ID" value="MBELARI_LOCUS20519"/>
    <property type="gene ID" value="MBELARI_LOCUS20519"/>
</dbReference>
<sequence length="574" mass="64636">MLDNSSVFSMPDVVPYSLEVKTSSPKKGVAAMVLPIPVRPSRGSSSFTYKSKHGHNEDARYAMDMIENFELNLHKKKGAKERVALMDFSESSTSPSPVSSCGTPTLEKKIQKNTQLLEKLQHQVERRARLQMQAERDHVELMSSNFFLAPPSSISFDRGTPVKSEMEIHRAASSTKILNTQPSTSQLHQQNSVFLSSPSSIEPLVYDKQQQVLEPRLKTLKFADRVDRRETRSLDGINKFTHDHSAQVDISKSTFEFGSNLNRRTQPSYNKGAVDRSVQVYQTTFDTKRKSDYGGQENRDLTLNFEGLTMAQPKPILLKSISDKELPKMNAEKRTSSMPNVRTLPAALGLNRNKTQTQPQAKVFAPPMDVDSIPKKKKMPVSTKRTLASVGFRQRPCVTTRPKKTITNASRKDEGKDQEKSSKKKTFPFIATCVPNQLSHSLTANRHQLLALLKQYLPNHTALRNMVLNITAGGRANVFKSFTTICETEMATLDAKYVKTLDEYERLPDGDELTHELDREMDRFEKEYDALKAVVNKLKSMTSPSRPLTSHTDNGGIVYQMRMIQQAISSSFAL</sequence>
<accession>A0AAF3F1W0</accession>
<proteinExistence type="predicted"/>
<dbReference type="Proteomes" id="UP000887575">
    <property type="component" value="Unassembled WGS sequence"/>
</dbReference>
<protein>
    <submittedName>
        <fullName evidence="4">Uncharacterized protein</fullName>
    </submittedName>
</protein>
<name>A0AAF3F1W0_9BILA</name>
<evidence type="ECO:0000256" key="2">
    <source>
        <dbReference type="SAM" id="MobiDB-lite"/>
    </source>
</evidence>
<feature type="compositionally biased region" description="Basic and acidic residues" evidence="2">
    <location>
        <begin position="410"/>
        <end position="421"/>
    </location>
</feature>
<keyword evidence="3" id="KW-1185">Reference proteome</keyword>
<dbReference type="AlphaFoldDB" id="A0AAF3F1W0"/>
<evidence type="ECO:0000313" key="3">
    <source>
        <dbReference type="Proteomes" id="UP000887575"/>
    </source>
</evidence>
<feature type="coiled-coil region" evidence="1">
    <location>
        <begin position="514"/>
        <end position="541"/>
    </location>
</feature>
<evidence type="ECO:0000256" key="1">
    <source>
        <dbReference type="SAM" id="Coils"/>
    </source>
</evidence>